<protein>
    <submittedName>
        <fullName evidence="1">Uncharacterized protein</fullName>
    </submittedName>
</protein>
<evidence type="ECO:0000313" key="1">
    <source>
        <dbReference type="EMBL" id="MRN51910.1"/>
    </source>
</evidence>
<reference evidence="1 2" key="1">
    <citation type="submission" date="2019-11" db="EMBL/GenBank/DDBJ databases">
        <title>Paenibacillus monticola sp. nov., a novel PGPR strain isolated from mountain sample in China.</title>
        <authorList>
            <person name="Zhao Q."/>
            <person name="Li H.-P."/>
            <person name="Zhang J.-L."/>
        </authorList>
    </citation>
    <scope>NUCLEOTIDE SEQUENCE [LARGE SCALE GENOMIC DNA]</scope>
    <source>
        <strain evidence="1 2">LC-T2</strain>
    </source>
</reference>
<proteinExistence type="predicted"/>
<comment type="caution">
    <text evidence="1">The sequence shown here is derived from an EMBL/GenBank/DDBJ whole genome shotgun (WGS) entry which is preliminary data.</text>
</comment>
<dbReference type="RefSeq" id="WP_195724207.1">
    <property type="nucleotide sequence ID" value="NZ_WJXB01000001.1"/>
</dbReference>
<gene>
    <name evidence="1" type="ORF">GJB61_02710</name>
</gene>
<evidence type="ECO:0000313" key="2">
    <source>
        <dbReference type="Proteomes" id="UP000463051"/>
    </source>
</evidence>
<sequence>MEPVNRLSTISAVEQVLTPDGWRQWAMRSICLSLRLKLMRPPIWVRPCNLKSSPNARGISSL</sequence>
<accession>A0A7X2L0B4</accession>
<name>A0A7X2L0B4_9BACL</name>
<keyword evidence="2" id="KW-1185">Reference proteome</keyword>
<dbReference type="Proteomes" id="UP000463051">
    <property type="component" value="Unassembled WGS sequence"/>
</dbReference>
<dbReference type="AlphaFoldDB" id="A0A7X2L0B4"/>
<dbReference type="EMBL" id="WJXB01000001">
    <property type="protein sequence ID" value="MRN51910.1"/>
    <property type="molecule type" value="Genomic_DNA"/>
</dbReference>
<organism evidence="1 2">
    <name type="scientific">Paenibacillus monticola</name>
    <dbReference type="NCBI Taxonomy" id="2666075"/>
    <lineage>
        <taxon>Bacteria</taxon>
        <taxon>Bacillati</taxon>
        <taxon>Bacillota</taxon>
        <taxon>Bacilli</taxon>
        <taxon>Bacillales</taxon>
        <taxon>Paenibacillaceae</taxon>
        <taxon>Paenibacillus</taxon>
    </lineage>
</organism>